<keyword evidence="8" id="KW-1185">Reference proteome</keyword>
<feature type="transmembrane region" description="Helical" evidence="5">
    <location>
        <begin position="154"/>
        <end position="179"/>
    </location>
</feature>
<name>A0A840YWT5_9SPHN</name>
<feature type="transmembrane region" description="Helical" evidence="5">
    <location>
        <begin position="121"/>
        <end position="142"/>
    </location>
</feature>
<dbReference type="Gene3D" id="1.20.1250.20">
    <property type="entry name" value="MFS general substrate transporter like domains"/>
    <property type="match status" value="2"/>
</dbReference>
<keyword evidence="2 5" id="KW-0812">Transmembrane</keyword>
<dbReference type="RefSeq" id="WP_184001786.1">
    <property type="nucleotide sequence ID" value="NZ_BAABIF010000004.1"/>
</dbReference>
<dbReference type="InterPro" id="IPR011701">
    <property type="entry name" value="MFS"/>
</dbReference>
<dbReference type="PROSITE" id="PS50850">
    <property type="entry name" value="MFS"/>
    <property type="match status" value="1"/>
</dbReference>
<feature type="transmembrane region" description="Helical" evidence="5">
    <location>
        <begin position="261"/>
        <end position="283"/>
    </location>
</feature>
<dbReference type="InterPro" id="IPR020846">
    <property type="entry name" value="MFS_dom"/>
</dbReference>
<gene>
    <name evidence="7" type="ORF">FHR23_001010</name>
</gene>
<evidence type="ECO:0000313" key="8">
    <source>
        <dbReference type="Proteomes" id="UP000554342"/>
    </source>
</evidence>
<dbReference type="AlphaFoldDB" id="A0A840YWT5"/>
<evidence type="ECO:0000313" key="7">
    <source>
        <dbReference type="EMBL" id="MBB5718103.1"/>
    </source>
</evidence>
<feature type="transmembrane region" description="Helical" evidence="5">
    <location>
        <begin position="225"/>
        <end position="249"/>
    </location>
</feature>
<evidence type="ECO:0000259" key="6">
    <source>
        <dbReference type="PROSITE" id="PS50850"/>
    </source>
</evidence>
<dbReference type="PANTHER" id="PTHR23528:SF1">
    <property type="entry name" value="MAJOR FACILITATOR SUPERFAMILY (MFS) PROFILE DOMAIN-CONTAINING PROTEIN"/>
    <property type="match status" value="1"/>
</dbReference>
<dbReference type="CDD" id="cd06174">
    <property type="entry name" value="MFS"/>
    <property type="match status" value="1"/>
</dbReference>
<feature type="transmembrane region" description="Helical" evidence="5">
    <location>
        <begin position="382"/>
        <end position="403"/>
    </location>
</feature>
<feature type="transmembrane region" description="Helical" evidence="5">
    <location>
        <begin position="96"/>
        <end position="115"/>
    </location>
</feature>
<reference evidence="7 8" key="1">
    <citation type="submission" date="2020-08" db="EMBL/GenBank/DDBJ databases">
        <title>Genomic Encyclopedia of Type Strains, Phase IV (KMG-IV): sequencing the most valuable type-strain genomes for metagenomic binning, comparative biology and taxonomic classification.</title>
        <authorList>
            <person name="Goeker M."/>
        </authorList>
    </citation>
    <scope>NUCLEOTIDE SEQUENCE [LARGE SCALE GENOMIC DNA]</scope>
    <source>
        <strain evidence="7 8">DSM 27203</strain>
    </source>
</reference>
<evidence type="ECO:0000256" key="3">
    <source>
        <dbReference type="ARBA" id="ARBA00022989"/>
    </source>
</evidence>
<feature type="transmembrane region" description="Helical" evidence="5">
    <location>
        <begin position="295"/>
        <end position="314"/>
    </location>
</feature>
<proteinExistence type="predicted"/>
<comment type="subcellular location">
    <subcellularLocation>
        <location evidence="1">Membrane</location>
        <topology evidence="1">Multi-pass membrane protein</topology>
    </subcellularLocation>
</comment>
<dbReference type="PROSITE" id="PS00216">
    <property type="entry name" value="SUGAR_TRANSPORT_1"/>
    <property type="match status" value="1"/>
</dbReference>
<dbReference type="Proteomes" id="UP000554342">
    <property type="component" value="Unassembled WGS sequence"/>
</dbReference>
<feature type="domain" description="Major facilitator superfamily (MFS) profile" evidence="6">
    <location>
        <begin position="21"/>
        <end position="407"/>
    </location>
</feature>
<feature type="transmembrane region" description="Helical" evidence="5">
    <location>
        <begin position="21"/>
        <end position="41"/>
    </location>
</feature>
<dbReference type="InterPro" id="IPR036259">
    <property type="entry name" value="MFS_trans_sf"/>
</dbReference>
<dbReference type="GO" id="GO:0022857">
    <property type="term" value="F:transmembrane transporter activity"/>
    <property type="evidence" value="ECO:0007669"/>
    <property type="project" value="InterPro"/>
</dbReference>
<evidence type="ECO:0000256" key="2">
    <source>
        <dbReference type="ARBA" id="ARBA00022692"/>
    </source>
</evidence>
<keyword evidence="3 5" id="KW-1133">Transmembrane helix</keyword>
<evidence type="ECO:0000256" key="5">
    <source>
        <dbReference type="SAM" id="Phobius"/>
    </source>
</evidence>
<dbReference type="Pfam" id="PF07690">
    <property type="entry name" value="MFS_1"/>
    <property type="match status" value="1"/>
</dbReference>
<accession>A0A840YWT5</accession>
<dbReference type="PANTHER" id="PTHR23528">
    <property type="match status" value="1"/>
</dbReference>
<evidence type="ECO:0000256" key="4">
    <source>
        <dbReference type="ARBA" id="ARBA00023136"/>
    </source>
</evidence>
<dbReference type="InterPro" id="IPR005829">
    <property type="entry name" value="Sugar_transporter_CS"/>
</dbReference>
<organism evidence="7 8">
    <name type="scientific">Stakelama sediminis</name>
    <dbReference type="NCBI Taxonomy" id="463200"/>
    <lineage>
        <taxon>Bacteria</taxon>
        <taxon>Pseudomonadati</taxon>
        <taxon>Pseudomonadota</taxon>
        <taxon>Alphaproteobacteria</taxon>
        <taxon>Sphingomonadales</taxon>
        <taxon>Sphingomonadaceae</taxon>
        <taxon>Stakelama</taxon>
    </lineage>
</organism>
<sequence length="407" mass="42135">MVGDAASSESGEAGVPERRSFAFLLIYGIANIGGVVAYMPLLSLLLPVKVEAIAGAGRLGVFTACVVAGGVAAALSNILFGWLSDRSLAHGKGRRRWMLAGLVALAAALTGIVAAASPYAIVAAIVAFQIAVNILLAPLLAIMADEIPDAQKGVASGLLSLGRPVAAALSAALVALPLIGEGARLLLVLLAVIVCVLPLMLVPARRVESAVPVAEQRYLLRYDLTMAWGARFLIQVAGAVLSVYLLYYFQSLSNEPAETMAARVGNVFTIAYLLPVPIALAIGRASDRIGRRKPFLLATAAVAAIGLGGMALAQDWIAGAVAFCVYASGAEAFLALHAGFAMQLLPDPRHRGRDLGILNLTNTLPSVLGPVIPWLLATPHDFDSAMLALAACALAGGLLILTVRGRR</sequence>
<feature type="transmembrane region" description="Helical" evidence="5">
    <location>
        <begin position="320"/>
        <end position="345"/>
    </location>
</feature>
<keyword evidence="4 5" id="KW-0472">Membrane</keyword>
<dbReference type="GO" id="GO:0016020">
    <property type="term" value="C:membrane"/>
    <property type="evidence" value="ECO:0007669"/>
    <property type="project" value="UniProtKB-SubCell"/>
</dbReference>
<feature type="transmembrane region" description="Helical" evidence="5">
    <location>
        <begin position="357"/>
        <end position="376"/>
    </location>
</feature>
<comment type="caution">
    <text evidence="7">The sequence shown here is derived from an EMBL/GenBank/DDBJ whole genome shotgun (WGS) entry which is preliminary data.</text>
</comment>
<feature type="transmembrane region" description="Helical" evidence="5">
    <location>
        <begin position="185"/>
        <end position="204"/>
    </location>
</feature>
<protein>
    <submittedName>
        <fullName evidence="7">MFS family permease</fullName>
    </submittedName>
</protein>
<dbReference type="SUPFAM" id="SSF103473">
    <property type="entry name" value="MFS general substrate transporter"/>
    <property type="match status" value="1"/>
</dbReference>
<dbReference type="EMBL" id="JACIJI010000001">
    <property type="protein sequence ID" value="MBB5718103.1"/>
    <property type="molecule type" value="Genomic_DNA"/>
</dbReference>
<feature type="transmembrane region" description="Helical" evidence="5">
    <location>
        <begin position="61"/>
        <end position="84"/>
    </location>
</feature>
<evidence type="ECO:0000256" key="1">
    <source>
        <dbReference type="ARBA" id="ARBA00004141"/>
    </source>
</evidence>